<evidence type="ECO:0000259" key="8">
    <source>
        <dbReference type="Pfam" id="PF12704"/>
    </source>
</evidence>
<keyword evidence="3 6" id="KW-0812">Transmembrane</keyword>
<feature type="domain" description="MacB-like periplasmic core" evidence="8">
    <location>
        <begin position="20"/>
        <end position="230"/>
    </location>
</feature>
<evidence type="ECO:0000256" key="6">
    <source>
        <dbReference type="SAM" id="Phobius"/>
    </source>
</evidence>
<sequence length="849" mass="89390">MIPVLWRASLRFLWRHPWQTGLTVLGIALGVAVVVAIDLANDSARRGFSLAAEQTAGRATHQVIGGPRGLDESVYRALRMAPGDILMAPVIDDYVAPSADPERSLRLLGVDPFAEARVRGYVRVGGGGTPVTRLLAVPGAVLMAAETADSLGIAPGEQLEVLARGRTATLTLAGYLETTDPALRRLVRGLVLTDIASAQEILGEQGRISHVDLVLPTGAAGGAALERLRALLPAGAAILPAEQRSAALGRMTEAFHLNLSAMSLLALLVGTFLIYNTTTFSVVRRRPLLGSLRTLGVTRRQIFRLVLAEAAVTGLVGALLGLGLGLGLAELLLRLVTRTINDIYFVLTVRELSITASGLAKGLLLGVSAALLAALPPALEAALTPPRAILNRVVLEARLHRGVRWSAAAGAGLALVGAVAVLVPGHSLALGYVALVALVLACALLTPKLTLLLVAAFRPLLAFLLGALGNMAARGITAHLSRTGVAAAALMVAVAATVGVGTMVASFRDTVVHWLDESLRADVYVAPARTAGGGAWPDLGRGFMERVAGLEGVAEVASYRRVVVESATGPTQIVAAALPESERERFRFRSGAPDAAWTAFRAGSAVLISEPYAFRHGLAVGDTLELRGSAGPVRLPVAGVFYDYRSDQGVVYLDAALYRRLWNDEAVSSLGVHARPDVDIEQLMARIRVLPADGLALAVRANRELFNASVEVFDRTFTITTVLRLLAVVVAFVGVLSALLALHLERAREMAVLRVNGLTPRQVWLLVTAQTGLMGLTAGLLAVPAGLLMARVLTHVINYRAFGWTLQWTTDPAILGQAVLLALSAGLLAGVYPAWLMARTPPALALRGE</sequence>
<feature type="transmembrane region" description="Helical" evidence="6">
    <location>
        <begin position="310"/>
        <end position="333"/>
    </location>
</feature>
<dbReference type="OrthoDB" id="343744at2"/>
<accession>A0A369C9M7</accession>
<dbReference type="InterPro" id="IPR025857">
    <property type="entry name" value="MacB_PCD"/>
</dbReference>
<organism evidence="9 10">
    <name type="scientific">Thioalbus denitrificans</name>
    <dbReference type="NCBI Taxonomy" id="547122"/>
    <lineage>
        <taxon>Bacteria</taxon>
        <taxon>Pseudomonadati</taxon>
        <taxon>Pseudomonadota</taxon>
        <taxon>Gammaproteobacteria</taxon>
        <taxon>Chromatiales</taxon>
        <taxon>Ectothiorhodospiraceae</taxon>
        <taxon>Thioalbus</taxon>
    </lineage>
</organism>
<proteinExistence type="predicted"/>
<evidence type="ECO:0000313" key="9">
    <source>
        <dbReference type="EMBL" id="RCX30599.1"/>
    </source>
</evidence>
<feature type="domain" description="ABC3 transporter permease C-terminal" evidence="7">
    <location>
        <begin position="725"/>
        <end position="842"/>
    </location>
</feature>
<protein>
    <submittedName>
        <fullName evidence="9">Putative ABC transport system permease protein</fullName>
    </submittedName>
</protein>
<dbReference type="InterPro" id="IPR038766">
    <property type="entry name" value="Membrane_comp_ABC_pdt"/>
</dbReference>
<reference evidence="9 10" key="1">
    <citation type="submission" date="2018-07" db="EMBL/GenBank/DDBJ databases">
        <title>Genomic Encyclopedia of Type Strains, Phase IV (KMG-IV): sequencing the most valuable type-strain genomes for metagenomic binning, comparative biology and taxonomic classification.</title>
        <authorList>
            <person name="Goeker M."/>
        </authorList>
    </citation>
    <scope>NUCLEOTIDE SEQUENCE [LARGE SCALE GENOMIC DNA]</scope>
    <source>
        <strain evidence="9 10">DSM 26407</strain>
    </source>
</reference>
<evidence type="ECO:0000259" key="7">
    <source>
        <dbReference type="Pfam" id="PF02687"/>
    </source>
</evidence>
<dbReference type="InterPro" id="IPR003838">
    <property type="entry name" value="ABC3_permease_C"/>
</dbReference>
<dbReference type="EMBL" id="QPJY01000004">
    <property type="protein sequence ID" value="RCX30599.1"/>
    <property type="molecule type" value="Genomic_DNA"/>
</dbReference>
<feature type="domain" description="ABC3 transporter permease C-terminal" evidence="7">
    <location>
        <begin position="261"/>
        <end position="382"/>
    </location>
</feature>
<feature type="transmembrane region" description="Helical" evidence="6">
    <location>
        <begin position="403"/>
        <end position="422"/>
    </location>
</feature>
<keyword evidence="5 6" id="KW-0472">Membrane</keyword>
<feature type="transmembrane region" description="Helical" evidence="6">
    <location>
        <begin position="354"/>
        <end position="375"/>
    </location>
</feature>
<feature type="transmembrane region" description="Helical" evidence="6">
    <location>
        <begin position="485"/>
        <end position="507"/>
    </location>
</feature>
<keyword evidence="10" id="KW-1185">Reference proteome</keyword>
<dbReference type="PANTHER" id="PTHR30287">
    <property type="entry name" value="MEMBRANE COMPONENT OF PREDICTED ABC SUPERFAMILY METABOLITE UPTAKE TRANSPORTER"/>
    <property type="match status" value="1"/>
</dbReference>
<dbReference type="PANTHER" id="PTHR30287:SF2">
    <property type="entry name" value="BLL1001 PROTEIN"/>
    <property type="match status" value="1"/>
</dbReference>
<dbReference type="AlphaFoldDB" id="A0A369C9M7"/>
<evidence type="ECO:0000256" key="2">
    <source>
        <dbReference type="ARBA" id="ARBA00022475"/>
    </source>
</evidence>
<feature type="transmembrane region" description="Helical" evidence="6">
    <location>
        <begin position="763"/>
        <end position="793"/>
    </location>
</feature>
<feature type="domain" description="MacB-like periplasmic core" evidence="8">
    <location>
        <begin position="483"/>
        <end position="688"/>
    </location>
</feature>
<feature type="transmembrane region" description="Helical" evidence="6">
    <location>
        <begin position="452"/>
        <end position="473"/>
    </location>
</feature>
<feature type="transmembrane region" description="Helical" evidence="6">
    <location>
        <begin position="20"/>
        <end position="40"/>
    </location>
</feature>
<comment type="caution">
    <text evidence="9">The sequence shown here is derived from an EMBL/GenBank/DDBJ whole genome shotgun (WGS) entry which is preliminary data.</text>
</comment>
<evidence type="ECO:0000256" key="5">
    <source>
        <dbReference type="ARBA" id="ARBA00023136"/>
    </source>
</evidence>
<keyword evidence="2" id="KW-1003">Cell membrane</keyword>
<comment type="subcellular location">
    <subcellularLocation>
        <location evidence="1">Cell membrane</location>
        <topology evidence="1">Multi-pass membrane protein</topology>
    </subcellularLocation>
</comment>
<dbReference type="Proteomes" id="UP000252707">
    <property type="component" value="Unassembled WGS sequence"/>
</dbReference>
<dbReference type="Pfam" id="PF02687">
    <property type="entry name" value="FtsX"/>
    <property type="match status" value="2"/>
</dbReference>
<evidence type="ECO:0000313" key="10">
    <source>
        <dbReference type="Proteomes" id="UP000252707"/>
    </source>
</evidence>
<dbReference type="Pfam" id="PF12704">
    <property type="entry name" value="MacB_PCD"/>
    <property type="match status" value="2"/>
</dbReference>
<evidence type="ECO:0000256" key="1">
    <source>
        <dbReference type="ARBA" id="ARBA00004651"/>
    </source>
</evidence>
<name>A0A369C9M7_9GAMM</name>
<dbReference type="RefSeq" id="WP_114279595.1">
    <property type="nucleotide sequence ID" value="NZ_QPJY01000004.1"/>
</dbReference>
<dbReference type="GO" id="GO:0005886">
    <property type="term" value="C:plasma membrane"/>
    <property type="evidence" value="ECO:0007669"/>
    <property type="project" value="UniProtKB-SubCell"/>
</dbReference>
<feature type="transmembrane region" description="Helical" evidence="6">
    <location>
        <begin position="813"/>
        <end position="838"/>
    </location>
</feature>
<keyword evidence="4 6" id="KW-1133">Transmembrane helix</keyword>
<feature type="transmembrane region" description="Helical" evidence="6">
    <location>
        <begin position="254"/>
        <end position="275"/>
    </location>
</feature>
<evidence type="ECO:0000256" key="4">
    <source>
        <dbReference type="ARBA" id="ARBA00022989"/>
    </source>
</evidence>
<feature type="transmembrane region" description="Helical" evidence="6">
    <location>
        <begin position="429"/>
        <end position="446"/>
    </location>
</feature>
<feature type="transmembrane region" description="Helical" evidence="6">
    <location>
        <begin position="722"/>
        <end position="742"/>
    </location>
</feature>
<evidence type="ECO:0000256" key="3">
    <source>
        <dbReference type="ARBA" id="ARBA00022692"/>
    </source>
</evidence>
<gene>
    <name evidence="9" type="ORF">DFQ59_10435</name>
</gene>